<comment type="similarity">
    <text evidence="1">Belongs to the metallo-dependent hydrolases superfamily.</text>
</comment>
<organism evidence="3 4">
    <name type="scientific">Roseobacter fucihabitans</name>
    <dbReference type="NCBI Taxonomy" id="1537242"/>
    <lineage>
        <taxon>Bacteria</taxon>
        <taxon>Pseudomonadati</taxon>
        <taxon>Pseudomonadota</taxon>
        <taxon>Alphaproteobacteria</taxon>
        <taxon>Rhodobacterales</taxon>
        <taxon>Roseobacteraceae</taxon>
        <taxon>Roseobacter</taxon>
    </lineage>
</organism>
<gene>
    <name evidence="3" type="ORF">ROLI_003590</name>
</gene>
<evidence type="ECO:0000313" key="4">
    <source>
        <dbReference type="Proteomes" id="UP001318682"/>
    </source>
</evidence>
<protein>
    <recommendedName>
        <fullName evidence="2">Amidohydrolase-related domain-containing protein</fullName>
    </recommendedName>
</protein>
<sequence length="283" mass="30731">MQLIDTHQHLILREKLGYGWTEGNTVLAGDFTPADYATLVDGRGVIGTVFMETGVDEADYQKEARLVGAMIGQGGDGPTLMGQIAACRPERDEGFDAWVEECSDLGVVGFRRLMQTMPDEMSVAEPYRRNIRRIGAAGMTVDLCCMARQIDIAADLVCACPEVAFILDHCGTNNMQSGEFLPWRDRMARLAELPNVHVKFSGITAYVPKDAGPDDPVAAVADTVLNLFGPKRLIWGGDWPVVDLGIGLPGWIDLSSKLLADLSADERAAIGSGNARRFYNLPA</sequence>
<evidence type="ECO:0000259" key="2">
    <source>
        <dbReference type="Pfam" id="PF04909"/>
    </source>
</evidence>
<evidence type="ECO:0000313" key="3">
    <source>
        <dbReference type="EMBL" id="WVX47292.1"/>
    </source>
</evidence>
<keyword evidence="4" id="KW-1185">Reference proteome</keyword>
<dbReference type="PANTHER" id="PTHR43569">
    <property type="entry name" value="AMIDOHYDROLASE"/>
    <property type="match status" value="1"/>
</dbReference>
<evidence type="ECO:0000256" key="1">
    <source>
        <dbReference type="ARBA" id="ARBA00038310"/>
    </source>
</evidence>
<reference evidence="3 4" key="1">
    <citation type="submission" date="2015-07" db="EMBL/GenBank/DDBJ databases">
        <authorList>
            <person name="Voget S."/>
            <person name="Dogs M."/>
            <person name="Brinkhoff T.H."/>
            <person name="Daniel R."/>
        </authorList>
    </citation>
    <scope>NUCLEOTIDE SEQUENCE [LARGE SCALE GENOMIC DNA]</scope>
    <source>
        <strain evidence="3 4">B14</strain>
    </source>
</reference>
<dbReference type="InterPro" id="IPR006680">
    <property type="entry name" value="Amidohydro-rel"/>
</dbReference>
<feature type="domain" description="Amidohydrolase-related" evidence="2">
    <location>
        <begin position="4"/>
        <end position="281"/>
    </location>
</feature>
<reference evidence="4" key="2">
    <citation type="submission" date="2024-01" db="EMBL/GenBank/DDBJ databases">
        <title>Roseobacter fucihabitans sp. nov., isolated from the brown alga Fucus spiralis.</title>
        <authorList>
            <person name="Hahnke S."/>
            <person name="Berger M."/>
            <person name="Schlingloff A."/>
            <person name="Athale I."/>
            <person name="Neumann-Schaal M."/>
            <person name="Adenaya A."/>
            <person name="Poehlein A."/>
            <person name="Daniel R."/>
            <person name="Pertersen J."/>
            <person name="Brinkhoff T."/>
        </authorList>
    </citation>
    <scope>NUCLEOTIDE SEQUENCE [LARGE SCALE GENOMIC DNA]</scope>
    <source>
        <strain evidence="4">B14</strain>
    </source>
</reference>
<dbReference type="Gene3D" id="3.20.20.140">
    <property type="entry name" value="Metal-dependent hydrolases"/>
    <property type="match status" value="1"/>
</dbReference>
<dbReference type="EMBL" id="CP143423">
    <property type="protein sequence ID" value="WVX47292.1"/>
    <property type="molecule type" value="Genomic_DNA"/>
</dbReference>
<dbReference type="InterPro" id="IPR052350">
    <property type="entry name" value="Metallo-dep_Lactonases"/>
</dbReference>
<dbReference type="RefSeq" id="WP_187428216.1">
    <property type="nucleotide sequence ID" value="NZ_CP143423.1"/>
</dbReference>
<proteinExistence type="inferred from homology"/>
<dbReference type="InterPro" id="IPR032466">
    <property type="entry name" value="Metal_Hydrolase"/>
</dbReference>
<dbReference type="Proteomes" id="UP001318682">
    <property type="component" value="Chromosome"/>
</dbReference>
<dbReference type="Pfam" id="PF04909">
    <property type="entry name" value="Amidohydro_2"/>
    <property type="match status" value="1"/>
</dbReference>
<dbReference type="SUPFAM" id="SSF51556">
    <property type="entry name" value="Metallo-dependent hydrolases"/>
    <property type="match status" value="1"/>
</dbReference>
<name>A0ABZ2BPX8_9RHOB</name>
<dbReference type="PANTHER" id="PTHR43569:SF2">
    <property type="entry name" value="AMIDOHYDROLASE-RELATED DOMAIN-CONTAINING PROTEIN"/>
    <property type="match status" value="1"/>
</dbReference>
<accession>A0ABZ2BPX8</accession>